<dbReference type="Proteomes" id="UP000694892">
    <property type="component" value="Chromosome 9_10S"/>
</dbReference>
<organism evidence="1 2">
    <name type="scientific">Xenopus laevis</name>
    <name type="common">African clawed frog</name>
    <dbReference type="NCBI Taxonomy" id="8355"/>
    <lineage>
        <taxon>Eukaryota</taxon>
        <taxon>Metazoa</taxon>
        <taxon>Chordata</taxon>
        <taxon>Craniata</taxon>
        <taxon>Vertebrata</taxon>
        <taxon>Euteleostomi</taxon>
        <taxon>Amphibia</taxon>
        <taxon>Batrachia</taxon>
        <taxon>Anura</taxon>
        <taxon>Pipoidea</taxon>
        <taxon>Pipidae</taxon>
        <taxon>Xenopodinae</taxon>
        <taxon>Xenopus</taxon>
        <taxon>Xenopus</taxon>
    </lineage>
</organism>
<proteinExistence type="predicted"/>
<sequence length="74" mass="8639">MHTLHKPSISFPVVVEKKGVVCYLTRVWTCACLGLLDFNWPYRPIATHGRYYDCFIFFFVFLSFLCESASSFCE</sequence>
<reference evidence="2" key="1">
    <citation type="journal article" date="2016" name="Nature">
        <title>Genome evolution in the allotetraploid frog Xenopus laevis.</title>
        <authorList>
            <person name="Session A.M."/>
            <person name="Uno Y."/>
            <person name="Kwon T."/>
            <person name="Chapman J.A."/>
            <person name="Toyoda A."/>
            <person name="Takahashi S."/>
            <person name="Fukui A."/>
            <person name="Hikosaka A."/>
            <person name="Suzuki A."/>
            <person name="Kondo M."/>
            <person name="van Heeringen S.J."/>
            <person name="Quigley I."/>
            <person name="Heinz S."/>
            <person name="Ogino H."/>
            <person name="Ochi H."/>
            <person name="Hellsten U."/>
            <person name="Lyons J.B."/>
            <person name="Simakov O."/>
            <person name="Putnam N."/>
            <person name="Stites J."/>
            <person name="Kuroki Y."/>
            <person name="Tanaka T."/>
            <person name="Michiue T."/>
            <person name="Watanabe M."/>
            <person name="Bogdanovic O."/>
            <person name="Lister R."/>
            <person name="Georgiou G."/>
            <person name="Paranjpe S.S."/>
            <person name="van Kruijsbergen I."/>
            <person name="Shu S."/>
            <person name="Carlson J."/>
            <person name="Kinoshita T."/>
            <person name="Ohta Y."/>
            <person name="Mawaribuchi S."/>
            <person name="Jenkins J."/>
            <person name="Grimwood J."/>
            <person name="Schmutz J."/>
            <person name="Mitros T."/>
            <person name="Mozaffari S.V."/>
            <person name="Suzuki Y."/>
            <person name="Haramoto Y."/>
            <person name="Yamamoto T.S."/>
            <person name="Takagi C."/>
            <person name="Heald R."/>
            <person name="Miller K."/>
            <person name="Haudenschild C."/>
            <person name="Kitzman J."/>
            <person name="Nakayama T."/>
            <person name="Izutsu Y."/>
            <person name="Robert J."/>
            <person name="Fortriede J."/>
            <person name="Burns K."/>
            <person name="Lotay V."/>
            <person name="Karimi K."/>
            <person name="Yasuoka Y."/>
            <person name="Dichmann D.S."/>
            <person name="Flajnik M.F."/>
            <person name="Houston D.W."/>
            <person name="Shendure J."/>
            <person name="DuPasquier L."/>
            <person name="Vize P.D."/>
            <person name="Zorn A.M."/>
            <person name="Ito M."/>
            <person name="Marcotte E.M."/>
            <person name="Wallingford J.B."/>
            <person name="Ito Y."/>
            <person name="Asashima M."/>
            <person name="Ueno N."/>
            <person name="Matsuda Y."/>
            <person name="Veenstra G.J."/>
            <person name="Fujiyama A."/>
            <person name="Harland R.M."/>
            <person name="Taira M."/>
            <person name="Rokhsar D.S."/>
        </authorList>
    </citation>
    <scope>NUCLEOTIDE SEQUENCE [LARGE SCALE GENOMIC DNA]</scope>
    <source>
        <strain evidence="2">J</strain>
    </source>
</reference>
<gene>
    <name evidence="1" type="ORF">XELAEV_18047702mg</name>
</gene>
<protein>
    <submittedName>
        <fullName evidence="1">Uncharacterized protein</fullName>
    </submittedName>
</protein>
<dbReference type="AlphaFoldDB" id="A0A974BVK8"/>
<name>A0A974BVK8_XENLA</name>
<evidence type="ECO:0000313" key="2">
    <source>
        <dbReference type="Proteomes" id="UP000694892"/>
    </source>
</evidence>
<evidence type="ECO:0000313" key="1">
    <source>
        <dbReference type="EMBL" id="OCT61673.1"/>
    </source>
</evidence>
<dbReference type="EMBL" id="CM004483">
    <property type="protein sequence ID" value="OCT61673.1"/>
    <property type="molecule type" value="Genomic_DNA"/>
</dbReference>
<accession>A0A974BVK8</accession>